<evidence type="ECO:0000256" key="4">
    <source>
        <dbReference type="ARBA" id="ARBA00012404"/>
    </source>
</evidence>
<dbReference type="EMBL" id="KK100751">
    <property type="protein sequence ID" value="KIZ03964.1"/>
    <property type="molecule type" value="Genomic_DNA"/>
</dbReference>
<dbReference type="GO" id="GO:0004106">
    <property type="term" value="F:chorismate mutase activity"/>
    <property type="evidence" value="ECO:0007669"/>
    <property type="project" value="UniProtKB-UniRule"/>
</dbReference>
<evidence type="ECO:0000256" key="6">
    <source>
        <dbReference type="ARBA" id="ARBA00022605"/>
    </source>
</evidence>
<dbReference type="NCBIfam" id="TIGR01802">
    <property type="entry name" value="CM_pl-yst"/>
    <property type="match status" value="1"/>
</dbReference>
<keyword evidence="12" id="KW-1185">Reference proteome</keyword>
<comment type="pathway">
    <text evidence="3">Metabolic intermediate biosynthesis; prephenate biosynthesis; prephenate from chorismate: step 1/1.</text>
</comment>
<organism evidence="11 12">
    <name type="scientific">Monoraphidium neglectum</name>
    <dbReference type="NCBI Taxonomy" id="145388"/>
    <lineage>
        <taxon>Eukaryota</taxon>
        <taxon>Viridiplantae</taxon>
        <taxon>Chlorophyta</taxon>
        <taxon>core chlorophytes</taxon>
        <taxon>Chlorophyceae</taxon>
        <taxon>CS clade</taxon>
        <taxon>Sphaeropleales</taxon>
        <taxon>Selenastraceae</taxon>
        <taxon>Monoraphidium</taxon>
    </lineage>
</organism>
<dbReference type="GO" id="GO:0009073">
    <property type="term" value="P:aromatic amino acid family biosynthetic process"/>
    <property type="evidence" value="ECO:0007669"/>
    <property type="project" value="UniProtKB-UniRule"/>
</dbReference>
<evidence type="ECO:0000256" key="8">
    <source>
        <dbReference type="ARBA" id="ARBA00023235"/>
    </source>
</evidence>
<evidence type="ECO:0000256" key="7">
    <source>
        <dbReference type="ARBA" id="ARBA00023141"/>
    </source>
</evidence>
<dbReference type="InterPro" id="IPR002701">
    <property type="entry name" value="CM_II_prokaryot"/>
</dbReference>
<protein>
    <recommendedName>
        <fullName evidence="4 9">Chorismate mutase</fullName>
        <ecNumber evidence="4 9">5.4.99.5</ecNumber>
    </recommendedName>
</protein>
<evidence type="ECO:0000313" key="11">
    <source>
        <dbReference type="EMBL" id="KIZ03964.1"/>
    </source>
</evidence>
<keyword evidence="8 9" id="KW-0413">Isomerase</keyword>
<keyword evidence="6 9" id="KW-0028">Amino-acid biosynthesis</keyword>
<sequence>MPANEDMSKTLSLANIRSSLIRQEDTIIFQLIERAQFARNTPVYVSEGVPVPGYDRSGRRYSLLEYVLRETEQLHGSVRRYTSPTEHPFFPDEVPPLVLPPISYPSVLAPCAERINLNARIMQVYTDEILPAIAEDGDDGNYGSAATLDVLVLQALSSRIHYGKFVAEAKFRARPEAYTPLIRARDADGLMALLTDEPQERRVVERVRIKAATFGQDIEIPADVTTAGGGSAAWFARSAAAAAANVMGGATAAAAAGGGADGDGSGTGAGAGTALLPRFKVSFDALADIYDRIVMPLTKDVQVMYLLQRLDDEPSADGQ</sequence>
<evidence type="ECO:0000313" key="12">
    <source>
        <dbReference type="Proteomes" id="UP000054498"/>
    </source>
</evidence>
<keyword evidence="7 9" id="KW-0057">Aromatic amino acid biosynthesis</keyword>
<proteinExistence type="predicted"/>
<dbReference type="AlphaFoldDB" id="A0A0D2LB12"/>
<dbReference type="PANTHER" id="PTHR21145:SF12">
    <property type="entry name" value="CHORISMATE MUTASE"/>
    <property type="match status" value="1"/>
</dbReference>
<dbReference type="GO" id="GO:0046417">
    <property type="term" value="P:chorismate metabolic process"/>
    <property type="evidence" value="ECO:0007669"/>
    <property type="project" value="InterPro"/>
</dbReference>
<comment type="catalytic activity">
    <reaction evidence="1 9">
        <text>chorismate = prephenate</text>
        <dbReference type="Rhea" id="RHEA:13897"/>
        <dbReference type="ChEBI" id="CHEBI:29748"/>
        <dbReference type="ChEBI" id="CHEBI:29934"/>
        <dbReference type="EC" id="5.4.99.5"/>
    </reaction>
</comment>
<dbReference type="SUPFAM" id="SSF48600">
    <property type="entry name" value="Chorismate mutase II"/>
    <property type="match status" value="2"/>
</dbReference>
<name>A0A0D2LB12_9CHLO</name>
<dbReference type="InterPro" id="IPR037039">
    <property type="entry name" value="CM_AroQ_sf_eucaryotic"/>
</dbReference>
<dbReference type="Pfam" id="PF01817">
    <property type="entry name" value="CM_2"/>
    <property type="match status" value="1"/>
</dbReference>
<dbReference type="STRING" id="145388.A0A0D2LB12"/>
<evidence type="ECO:0000259" key="10">
    <source>
        <dbReference type="Pfam" id="PF01817"/>
    </source>
</evidence>
<evidence type="ECO:0000256" key="5">
    <source>
        <dbReference type="ARBA" id="ARBA00022490"/>
    </source>
</evidence>
<dbReference type="RefSeq" id="XP_013902983.1">
    <property type="nucleotide sequence ID" value="XM_014047529.1"/>
</dbReference>
<evidence type="ECO:0000256" key="3">
    <source>
        <dbReference type="ARBA" id="ARBA00004817"/>
    </source>
</evidence>
<dbReference type="PROSITE" id="PS51169">
    <property type="entry name" value="CHORISMATE_MUT_3"/>
    <property type="match status" value="1"/>
</dbReference>
<gene>
    <name evidence="11" type="ORF">MNEG_3998</name>
</gene>
<evidence type="ECO:0000256" key="1">
    <source>
        <dbReference type="ARBA" id="ARBA00000824"/>
    </source>
</evidence>
<dbReference type="InterPro" id="IPR036263">
    <property type="entry name" value="Chorismate_II_sf"/>
</dbReference>
<dbReference type="OrthoDB" id="191918at2759"/>
<comment type="subcellular location">
    <subcellularLocation>
        <location evidence="2">Cytoplasm</location>
    </subcellularLocation>
</comment>
<evidence type="ECO:0000256" key="2">
    <source>
        <dbReference type="ARBA" id="ARBA00004496"/>
    </source>
</evidence>
<keyword evidence="5" id="KW-0963">Cytoplasm</keyword>
<dbReference type="PANTHER" id="PTHR21145">
    <property type="entry name" value="CHORISMATE MUTASE"/>
    <property type="match status" value="1"/>
</dbReference>
<dbReference type="KEGG" id="mng:MNEG_3998"/>
<evidence type="ECO:0000256" key="9">
    <source>
        <dbReference type="PIRNR" id="PIRNR017318"/>
    </source>
</evidence>
<feature type="domain" description="Chorismate mutase" evidence="10">
    <location>
        <begin position="143"/>
        <end position="216"/>
    </location>
</feature>
<accession>A0A0D2LB12</accession>
<dbReference type="GO" id="GO:0005737">
    <property type="term" value="C:cytoplasm"/>
    <property type="evidence" value="ECO:0007669"/>
    <property type="project" value="UniProtKB-SubCell"/>
</dbReference>
<reference evidence="11 12" key="1">
    <citation type="journal article" date="2013" name="BMC Genomics">
        <title>Reconstruction of the lipid metabolism for the microalga Monoraphidium neglectum from its genome sequence reveals characteristics suitable for biofuel production.</title>
        <authorList>
            <person name="Bogen C."/>
            <person name="Al-Dilaimi A."/>
            <person name="Albersmeier A."/>
            <person name="Wichmann J."/>
            <person name="Grundmann M."/>
            <person name="Rupp O."/>
            <person name="Lauersen K.J."/>
            <person name="Blifernez-Klassen O."/>
            <person name="Kalinowski J."/>
            <person name="Goesmann A."/>
            <person name="Mussgnug J.H."/>
            <person name="Kruse O."/>
        </authorList>
    </citation>
    <scope>NUCLEOTIDE SEQUENCE [LARGE SCALE GENOMIC DNA]</scope>
    <source>
        <strain evidence="11 12">SAG 48.87</strain>
    </source>
</reference>
<dbReference type="Proteomes" id="UP000054498">
    <property type="component" value="Unassembled WGS sequence"/>
</dbReference>
<dbReference type="UniPathway" id="UPA00120">
    <property type="reaction ID" value="UER00203"/>
</dbReference>
<dbReference type="InterPro" id="IPR008238">
    <property type="entry name" value="Chorismate_mutase_AroQ_euk"/>
</dbReference>
<dbReference type="Gene3D" id="1.10.590.10">
    <property type="entry name" value="Chorismate mutase, AroQ class superfamily, eukaryotic"/>
    <property type="match status" value="1"/>
</dbReference>
<dbReference type="PIRSF" id="PIRSF017318">
    <property type="entry name" value="Chor_mut_AroQ_eu"/>
    <property type="match status" value="1"/>
</dbReference>
<dbReference type="GO" id="GO:0008652">
    <property type="term" value="P:amino acid biosynthetic process"/>
    <property type="evidence" value="ECO:0007669"/>
    <property type="project" value="UniProtKB-KW"/>
</dbReference>
<dbReference type="GeneID" id="25736876"/>
<dbReference type="EC" id="5.4.99.5" evidence="4 9"/>